<dbReference type="PANTHER" id="PTHR13017:SF0">
    <property type="entry name" value="METHENYLTETRAHYDROFOLATE SYNTHASE DOMAIN-CONTAINING PROTEIN"/>
    <property type="match status" value="1"/>
</dbReference>
<organism evidence="2">
    <name type="scientific">Triatoma infestans</name>
    <name type="common">Assassin bug</name>
    <dbReference type="NCBI Taxonomy" id="30076"/>
    <lineage>
        <taxon>Eukaryota</taxon>
        <taxon>Metazoa</taxon>
        <taxon>Ecdysozoa</taxon>
        <taxon>Arthropoda</taxon>
        <taxon>Hexapoda</taxon>
        <taxon>Insecta</taxon>
        <taxon>Pterygota</taxon>
        <taxon>Neoptera</taxon>
        <taxon>Paraneoptera</taxon>
        <taxon>Hemiptera</taxon>
        <taxon>Heteroptera</taxon>
        <taxon>Panheteroptera</taxon>
        <taxon>Cimicomorpha</taxon>
        <taxon>Reduviidae</taxon>
        <taxon>Triatominae</taxon>
        <taxon>Triatoma</taxon>
    </lineage>
</organism>
<proteinExistence type="predicted"/>
<accession>A0A161M5R5</accession>
<feature type="compositionally biased region" description="Basic residues" evidence="1">
    <location>
        <begin position="367"/>
        <end position="377"/>
    </location>
</feature>
<dbReference type="EMBL" id="GEMB01002126">
    <property type="protein sequence ID" value="JAS01053.1"/>
    <property type="molecule type" value="Transcribed_RNA"/>
</dbReference>
<dbReference type="InterPro" id="IPR024185">
    <property type="entry name" value="FTHF_cligase-like_sf"/>
</dbReference>
<dbReference type="InterPro" id="IPR002698">
    <property type="entry name" value="FTHF_cligase"/>
</dbReference>
<name>A0A161M5R5_TRIIF</name>
<reference evidence="2" key="2">
    <citation type="journal article" date="2017" name="J. Med. Entomol.">
        <title>Transcriptome Analysis of the Triatoma infestans (Hemiptera: Reduviidae) Integument.</title>
        <authorList>
            <person name="Calderon-Fernandez G.M."/>
            <person name="Moriconi D.E."/>
            <person name="Dulbecco A.B."/>
            <person name="Juarez M.P."/>
        </authorList>
    </citation>
    <scope>NUCLEOTIDE SEQUENCE</scope>
    <source>
        <strain evidence="2">Int1</strain>
        <tissue evidence="2">Integument</tissue>
    </source>
</reference>
<sequence length="491" mass="54705">MTTGEEIKPNAVPPVQDIPAPAKMTSVPQSDQGQEMNKMSIRHATWSKLESSDLVLFPRPCKYRIPRFKGENEAVERLAQLDIFKNAKVVKVNLDKAHERLRLEVIQSGKELVAGTPGLREAVFLLLRPPAEPSKIAYKMAASRIGIHYLGTALDFSSDTKADLVIVGSVAVDKKGHRIGKGEGFSDLEYALLSKLGAIAPNAIIATLVHDVQVYEEFPEEMFKEHDVPVDVIVTPTQVIEVDKRLPKPTLYWKILSNRRVNDIPIIKHLLDKEQTSGVKVELKEVDSDPETGRFFPQIRRRRFMRRRRQASAPEQRQQGRGGGRREASAPPPNRGSRTFRRRPRRSQPIGPDSPKQIEGQQQNMKPVRRGPMRRISRPKYTVDFSIRVNGLTSAVRIRDLKAALIERGVRPSDISWRSTKGVALLHFAKRRPNQDIANAGVDEVVAQLQGLSVKPEDGPSADLSIELAKPIVKTPTVNAETVPEAAAAAV</sequence>
<dbReference type="Pfam" id="PF01812">
    <property type="entry name" value="5-FTHF_cyc-lig"/>
    <property type="match status" value="1"/>
</dbReference>
<feature type="compositionally biased region" description="Basic residues" evidence="1">
    <location>
        <begin position="299"/>
        <end position="310"/>
    </location>
</feature>
<dbReference type="SUPFAM" id="SSF100950">
    <property type="entry name" value="NagB/RpiA/CoA transferase-like"/>
    <property type="match status" value="1"/>
</dbReference>
<evidence type="ECO:0000256" key="1">
    <source>
        <dbReference type="SAM" id="MobiDB-lite"/>
    </source>
</evidence>
<dbReference type="AlphaFoldDB" id="A0A161M5R5"/>
<feature type="region of interest" description="Disordered" evidence="1">
    <location>
        <begin position="1"/>
        <end position="37"/>
    </location>
</feature>
<protein>
    <submittedName>
        <fullName evidence="2">Methenyltetrahydrofolate synthase domain-containing protein</fullName>
    </submittedName>
</protein>
<evidence type="ECO:0000313" key="2">
    <source>
        <dbReference type="EMBL" id="JAS01053.1"/>
    </source>
</evidence>
<dbReference type="PANTHER" id="PTHR13017">
    <property type="entry name" value="5-FORMYLTETRAHYDROFOLATE CYCLO-LIGASE-RELATED"/>
    <property type="match status" value="1"/>
</dbReference>
<feature type="compositionally biased region" description="Polar residues" evidence="1">
    <location>
        <begin position="26"/>
        <end position="37"/>
    </location>
</feature>
<feature type="region of interest" description="Disordered" evidence="1">
    <location>
        <begin position="284"/>
        <end position="377"/>
    </location>
</feature>
<dbReference type="InterPro" id="IPR037171">
    <property type="entry name" value="NagB/RpiA_transferase-like"/>
</dbReference>
<dbReference type="GO" id="GO:0005737">
    <property type="term" value="C:cytoplasm"/>
    <property type="evidence" value="ECO:0007669"/>
    <property type="project" value="TreeGrafter"/>
</dbReference>
<dbReference type="Gene3D" id="3.40.50.10420">
    <property type="entry name" value="NagB/RpiA/CoA transferase-like"/>
    <property type="match status" value="1"/>
</dbReference>
<reference evidence="2" key="1">
    <citation type="submission" date="2016-04" db="EMBL/GenBank/DDBJ databases">
        <authorList>
            <person name="Calderon-Fernandez G.M.Sr."/>
        </authorList>
    </citation>
    <scope>NUCLEOTIDE SEQUENCE</scope>
    <source>
        <strain evidence="2">Int1</strain>
        <tissue evidence="2">Integument</tissue>
    </source>
</reference>